<evidence type="ECO:0000313" key="1">
    <source>
        <dbReference type="EMBL" id="MBY69353.1"/>
    </source>
</evidence>
<accession>A0A2S2PVD5</accession>
<reference evidence="1" key="1">
    <citation type="submission" date="2018-04" db="EMBL/GenBank/DDBJ databases">
        <title>Transcriptome assembly of Sipha flava.</title>
        <authorList>
            <person name="Scully E.D."/>
            <person name="Geib S.M."/>
            <person name="Palmer N.A."/>
            <person name="Koch K."/>
            <person name="Bradshaw J."/>
            <person name="Heng-Moss T."/>
            <person name="Sarath G."/>
        </authorList>
    </citation>
    <scope>NUCLEOTIDE SEQUENCE</scope>
</reference>
<name>A0A2S2PVD5_9HEMI</name>
<dbReference type="AlphaFoldDB" id="A0A2S2PVD5"/>
<organism evidence="1">
    <name type="scientific">Sipha flava</name>
    <name type="common">yellow sugarcane aphid</name>
    <dbReference type="NCBI Taxonomy" id="143950"/>
    <lineage>
        <taxon>Eukaryota</taxon>
        <taxon>Metazoa</taxon>
        <taxon>Ecdysozoa</taxon>
        <taxon>Arthropoda</taxon>
        <taxon>Hexapoda</taxon>
        <taxon>Insecta</taxon>
        <taxon>Pterygota</taxon>
        <taxon>Neoptera</taxon>
        <taxon>Paraneoptera</taxon>
        <taxon>Hemiptera</taxon>
        <taxon>Sternorrhyncha</taxon>
        <taxon>Aphidomorpha</taxon>
        <taxon>Aphidoidea</taxon>
        <taxon>Aphididae</taxon>
        <taxon>Sipha</taxon>
    </lineage>
</organism>
<gene>
    <name evidence="1" type="ORF">g.12803</name>
</gene>
<sequence length="176" mass="20603">MANKLTRQGILELLENGEISEFDISDDEEDNIAVDREDDFLGEELDGLLEQFDGNFDYFMDTNDTNAVDSFETDETLVVDTVPLIAPPRNEFPITPNKNIKWLQQPFQCPNIVLEDIETLDQVDFSRNPIDFFLEYFEYDFFETIAFNTNLYAVQKCLTNFKHTINKKYKHLSQFI</sequence>
<dbReference type="EMBL" id="GGMS01000150">
    <property type="protein sequence ID" value="MBY69353.1"/>
    <property type="molecule type" value="Transcribed_RNA"/>
</dbReference>
<protein>
    <recommendedName>
        <fullName evidence="2">PiggyBac transposable element-derived protein domain-containing protein</fullName>
    </recommendedName>
</protein>
<proteinExistence type="predicted"/>
<evidence type="ECO:0008006" key="2">
    <source>
        <dbReference type="Google" id="ProtNLM"/>
    </source>
</evidence>